<evidence type="ECO:0000313" key="2">
    <source>
        <dbReference type="Proteomes" id="UP001164539"/>
    </source>
</evidence>
<proteinExistence type="predicted"/>
<gene>
    <name evidence="1" type="ORF">OWV82_017931</name>
</gene>
<comment type="caution">
    <text evidence="1">The sequence shown here is derived from an EMBL/GenBank/DDBJ whole genome shotgun (WGS) entry which is preliminary data.</text>
</comment>
<keyword evidence="2" id="KW-1185">Reference proteome</keyword>
<dbReference type="EMBL" id="CM051403">
    <property type="protein sequence ID" value="KAJ4707888.1"/>
    <property type="molecule type" value="Genomic_DNA"/>
</dbReference>
<sequence>MLLRSASTPILKSCNFLSSSEPDLSIRIHTSPRSISMSLSSSSIKKIPRTLSDGDLKHLHISKKKTFLNKPLTSGYLVEDEQGEGEFSTYNEKESCLSGGLVLDEGSGGGGGGNGGVLGGGGGGDGNGDGGKGSESMEMYYQNMIKAYPEDALILANYAKFLKEVRGDFVKAEEYCERAILAKPDDGNVLSLYGDLIWNNHKDATRAKSYFDQAVQSAPDDCYVLASYARFLWDAGEEDDEEEEDENVLNDVPADGAKTCASQPNVLPPLTTAY</sequence>
<reference evidence="1 2" key="1">
    <citation type="journal article" date="2023" name="Science">
        <title>Complex scaffold remodeling in plant triterpene biosynthesis.</title>
        <authorList>
            <person name="De La Pena R."/>
            <person name="Hodgson H."/>
            <person name="Liu J.C."/>
            <person name="Stephenson M.J."/>
            <person name="Martin A.C."/>
            <person name="Owen C."/>
            <person name="Harkess A."/>
            <person name="Leebens-Mack J."/>
            <person name="Jimenez L.E."/>
            <person name="Osbourn A."/>
            <person name="Sattely E.S."/>
        </authorList>
    </citation>
    <scope>NUCLEOTIDE SEQUENCE [LARGE SCALE GENOMIC DNA]</scope>
    <source>
        <strain evidence="2">cv. JPN11</strain>
        <tissue evidence="1">Leaf</tissue>
    </source>
</reference>
<accession>A0ACC1XAV6</accession>
<dbReference type="Proteomes" id="UP001164539">
    <property type="component" value="Chromosome 10"/>
</dbReference>
<name>A0ACC1XAV6_MELAZ</name>
<organism evidence="1 2">
    <name type="scientific">Melia azedarach</name>
    <name type="common">Chinaberry tree</name>
    <dbReference type="NCBI Taxonomy" id="155640"/>
    <lineage>
        <taxon>Eukaryota</taxon>
        <taxon>Viridiplantae</taxon>
        <taxon>Streptophyta</taxon>
        <taxon>Embryophyta</taxon>
        <taxon>Tracheophyta</taxon>
        <taxon>Spermatophyta</taxon>
        <taxon>Magnoliopsida</taxon>
        <taxon>eudicotyledons</taxon>
        <taxon>Gunneridae</taxon>
        <taxon>Pentapetalae</taxon>
        <taxon>rosids</taxon>
        <taxon>malvids</taxon>
        <taxon>Sapindales</taxon>
        <taxon>Meliaceae</taxon>
        <taxon>Melia</taxon>
    </lineage>
</organism>
<protein>
    <submittedName>
        <fullName evidence="1">Tetratricopeptide repeat protein</fullName>
    </submittedName>
</protein>
<evidence type="ECO:0000313" key="1">
    <source>
        <dbReference type="EMBL" id="KAJ4707888.1"/>
    </source>
</evidence>